<proteinExistence type="predicted"/>
<dbReference type="RefSeq" id="WP_266339611.1">
    <property type="nucleotide sequence ID" value="NZ_JAPKNK010000006.1"/>
</dbReference>
<comment type="caution">
    <text evidence="1">The sequence shown here is derived from an EMBL/GenBank/DDBJ whole genome shotgun (WGS) entry which is preliminary data.</text>
</comment>
<dbReference type="EMBL" id="JAPKNK010000006">
    <property type="protein sequence ID" value="MCX5570652.1"/>
    <property type="molecule type" value="Genomic_DNA"/>
</dbReference>
<evidence type="ECO:0000313" key="2">
    <source>
        <dbReference type="Proteomes" id="UP001144805"/>
    </source>
</evidence>
<dbReference type="Proteomes" id="UP001144805">
    <property type="component" value="Unassembled WGS sequence"/>
</dbReference>
<dbReference type="AlphaFoldDB" id="A0A9X3E4J3"/>
<organism evidence="1 2">
    <name type="scientific">Kaistia nematophila</name>
    <dbReference type="NCBI Taxonomy" id="2994654"/>
    <lineage>
        <taxon>Bacteria</taxon>
        <taxon>Pseudomonadati</taxon>
        <taxon>Pseudomonadota</taxon>
        <taxon>Alphaproteobacteria</taxon>
        <taxon>Hyphomicrobiales</taxon>
        <taxon>Kaistiaceae</taxon>
        <taxon>Kaistia</taxon>
    </lineage>
</organism>
<gene>
    <name evidence="1" type="ORF">OSH07_15695</name>
</gene>
<keyword evidence="2" id="KW-1185">Reference proteome</keyword>
<sequence>MAHAAKTIDAEQTALDERVDSLLAAHNGDARAVIETLLLTADSRAARISFGYVRGRLPDEP</sequence>
<name>A0A9X3E4J3_9HYPH</name>
<accession>A0A9X3E4J3</accession>
<reference evidence="1" key="1">
    <citation type="submission" date="2022-11" db="EMBL/GenBank/DDBJ databases">
        <title>Biodiversity and phylogenetic relationships of bacteria.</title>
        <authorList>
            <person name="Machado R.A.R."/>
            <person name="Bhat A."/>
            <person name="Loulou A."/>
            <person name="Kallel S."/>
        </authorList>
    </citation>
    <scope>NUCLEOTIDE SEQUENCE</scope>
    <source>
        <strain evidence="1">K-TC2</strain>
    </source>
</reference>
<evidence type="ECO:0000313" key="1">
    <source>
        <dbReference type="EMBL" id="MCX5570652.1"/>
    </source>
</evidence>
<protein>
    <submittedName>
        <fullName evidence="1">Uncharacterized protein</fullName>
    </submittedName>
</protein>